<sequence>MTALLPRAVHPAAWWGWAIGLAVAVSGVTNPVLLLTALGVAALVVTSRRGSSPWAKSFRLYLWLGLFIVVVRALLHVLVGLKSGDTVLLPLPEVTLPSWAAGINLLGDVRLEGLLGAIVDGLRLAVMIACVGAANALANPKRLLRSLPGALSEVGSAVVVTITVAPQLAESVQRVMRARALRGDTSRGIRALPRIALPVLEDTLDRSLLLAAAMDSRGYGRRRVVSPTQRLLTGACTLGGLVASAVGIYGVLDDTTPAWMGVPALAVGIALSLTGIWLGGHANARSTHRPDPWLWPEWLTVASGVLAAVAVHFVARGDAASLGMPLSPLAAPALPLLAVAGFLVAALPAFLTPTPPAAPTRGQGRLLAPVGHVDRAEGPLTVSHRGKKSERVQS</sequence>
<evidence type="ECO:0000313" key="7">
    <source>
        <dbReference type="Proteomes" id="UP000030011"/>
    </source>
</evidence>
<evidence type="ECO:0000256" key="3">
    <source>
        <dbReference type="ARBA" id="ARBA00022989"/>
    </source>
</evidence>
<keyword evidence="2 5" id="KW-0812">Transmembrane</keyword>
<comment type="subcellular location">
    <subcellularLocation>
        <location evidence="1">Membrane</location>
        <topology evidence="1">Multi-pass membrane protein</topology>
    </subcellularLocation>
</comment>
<dbReference type="PANTHER" id="PTHR33514:SF15">
    <property type="entry name" value="COBALT TRANSPORT PROTEIN"/>
    <property type="match status" value="1"/>
</dbReference>
<dbReference type="RefSeq" id="WP_084763904.1">
    <property type="nucleotide sequence ID" value="NZ_AVPK01000001.1"/>
</dbReference>
<feature type="transmembrane region" description="Helical" evidence="5">
    <location>
        <begin position="329"/>
        <end position="351"/>
    </location>
</feature>
<dbReference type="AlphaFoldDB" id="A0A0A0JQZ6"/>
<dbReference type="GO" id="GO:0005886">
    <property type="term" value="C:plasma membrane"/>
    <property type="evidence" value="ECO:0007669"/>
    <property type="project" value="TreeGrafter"/>
</dbReference>
<gene>
    <name evidence="6" type="ORF">N803_01195</name>
</gene>
<organism evidence="6 7">
    <name type="scientific">Knoellia subterranea KCTC 19937</name>
    <dbReference type="NCBI Taxonomy" id="1385521"/>
    <lineage>
        <taxon>Bacteria</taxon>
        <taxon>Bacillati</taxon>
        <taxon>Actinomycetota</taxon>
        <taxon>Actinomycetes</taxon>
        <taxon>Micrococcales</taxon>
        <taxon>Intrasporangiaceae</taxon>
        <taxon>Knoellia</taxon>
    </lineage>
</organism>
<dbReference type="PANTHER" id="PTHR33514">
    <property type="entry name" value="PROTEIN ABCI12, CHLOROPLASTIC"/>
    <property type="match status" value="1"/>
</dbReference>
<dbReference type="InterPro" id="IPR003339">
    <property type="entry name" value="ABC/ECF_trnsptr_transmembrane"/>
</dbReference>
<evidence type="ECO:0000313" key="6">
    <source>
        <dbReference type="EMBL" id="KGN39154.1"/>
    </source>
</evidence>
<feature type="transmembrane region" description="Helical" evidence="5">
    <location>
        <begin position="14"/>
        <end position="46"/>
    </location>
</feature>
<evidence type="ECO:0000256" key="4">
    <source>
        <dbReference type="ARBA" id="ARBA00023136"/>
    </source>
</evidence>
<feature type="transmembrane region" description="Helical" evidence="5">
    <location>
        <begin position="298"/>
        <end position="317"/>
    </location>
</feature>
<reference evidence="6 7" key="1">
    <citation type="submission" date="2013-08" db="EMBL/GenBank/DDBJ databases">
        <title>The genome sequence of Knoellia subterranea.</title>
        <authorList>
            <person name="Zhu W."/>
            <person name="Wang G."/>
        </authorList>
    </citation>
    <scope>NUCLEOTIDE SEQUENCE [LARGE SCALE GENOMIC DNA]</scope>
    <source>
        <strain evidence="6 7">KCTC 19937</strain>
    </source>
</reference>
<proteinExistence type="predicted"/>
<name>A0A0A0JQZ6_9MICO</name>
<feature type="transmembrane region" description="Helical" evidence="5">
    <location>
        <begin position="258"/>
        <end position="278"/>
    </location>
</feature>
<accession>A0A0A0JQZ6</accession>
<keyword evidence="7" id="KW-1185">Reference proteome</keyword>
<keyword evidence="4 5" id="KW-0472">Membrane</keyword>
<dbReference type="eggNOG" id="COG0619">
    <property type="taxonomic scope" value="Bacteria"/>
</dbReference>
<dbReference type="STRING" id="1385521.N803_01195"/>
<feature type="transmembrane region" description="Helical" evidence="5">
    <location>
        <begin position="114"/>
        <end position="138"/>
    </location>
</feature>
<keyword evidence="3 5" id="KW-1133">Transmembrane helix</keyword>
<dbReference type="Proteomes" id="UP000030011">
    <property type="component" value="Unassembled WGS sequence"/>
</dbReference>
<dbReference type="EMBL" id="AVPK01000001">
    <property type="protein sequence ID" value="KGN39154.1"/>
    <property type="molecule type" value="Genomic_DNA"/>
</dbReference>
<comment type="caution">
    <text evidence="6">The sequence shown here is derived from an EMBL/GenBank/DDBJ whole genome shotgun (WGS) entry which is preliminary data.</text>
</comment>
<feature type="transmembrane region" description="Helical" evidence="5">
    <location>
        <begin position="231"/>
        <end position="252"/>
    </location>
</feature>
<dbReference type="CDD" id="cd16914">
    <property type="entry name" value="EcfT"/>
    <property type="match status" value="1"/>
</dbReference>
<dbReference type="OrthoDB" id="5187293at2"/>
<protein>
    <submittedName>
        <fullName evidence="6">Cobalt ABC transporter permease</fullName>
    </submittedName>
</protein>
<evidence type="ECO:0000256" key="1">
    <source>
        <dbReference type="ARBA" id="ARBA00004141"/>
    </source>
</evidence>
<feature type="transmembrane region" description="Helical" evidence="5">
    <location>
        <begin position="58"/>
        <end position="79"/>
    </location>
</feature>
<dbReference type="Pfam" id="PF02361">
    <property type="entry name" value="CbiQ"/>
    <property type="match status" value="1"/>
</dbReference>
<evidence type="ECO:0000256" key="2">
    <source>
        <dbReference type="ARBA" id="ARBA00022692"/>
    </source>
</evidence>
<evidence type="ECO:0000256" key="5">
    <source>
        <dbReference type="SAM" id="Phobius"/>
    </source>
</evidence>